<feature type="compositionally biased region" description="Basic residues" evidence="1">
    <location>
        <begin position="19"/>
        <end position="34"/>
    </location>
</feature>
<gene>
    <name evidence="2" type="ORF">AVDCRST_MAG52-1456</name>
</gene>
<organism evidence="2">
    <name type="scientific">uncultured Blastococcus sp</name>
    <dbReference type="NCBI Taxonomy" id="217144"/>
    <lineage>
        <taxon>Bacteria</taxon>
        <taxon>Bacillati</taxon>
        <taxon>Actinomycetota</taxon>
        <taxon>Actinomycetes</taxon>
        <taxon>Geodermatophilales</taxon>
        <taxon>Geodermatophilaceae</taxon>
        <taxon>Blastococcus</taxon>
        <taxon>environmental samples</taxon>
    </lineage>
</organism>
<feature type="region of interest" description="Disordered" evidence="1">
    <location>
        <begin position="1"/>
        <end position="80"/>
    </location>
</feature>
<feature type="non-terminal residue" evidence="2">
    <location>
        <position position="1"/>
    </location>
</feature>
<evidence type="ECO:0000313" key="2">
    <source>
        <dbReference type="EMBL" id="CAA9238306.1"/>
    </source>
</evidence>
<feature type="non-terminal residue" evidence="2">
    <location>
        <position position="80"/>
    </location>
</feature>
<name>A0A6J4I0J4_9ACTN</name>
<protein>
    <submittedName>
        <fullName evidence="2">Uncharacterized protein</fullName>
    </submittedName>
</protein>
<sequence length="80" mass="8729">DRPALVRVGGHPGRAGRADRRRRPVRRVRRHAARSQRPVGVGGLAPDPLGGAPGTVRRRARPPRSIAGPRRSGRPRLSRL</sequence>
<evidence type="ECO:0000256" key="1">
    <source>
        <dbReference type="SAM" id="MobiDB-lite"/>
    </source>
</evidence>
<proteinExistence type="predicted"/>
<feature type="compositionally biased region" description="Basic residues" evidence="1">
    <location>
        <begin position="71"/>
        <end position="80"/>
    </location>
</feature>
<dbReference type="AlphaFoldDB" id="A0A6J4I0J4"/>
<dbReference type="EMBL" id="CADCTN010000095">
    <property type="protein sequence ID" value="CAA9238306.1"/>
    <property type="molecule type" value="Genomic_DNA"/>
</dbReference>
<reference evidence="2" key="1">
    <citation type="submission" date="2020-02" db="EMBL/GenBank/DDBJ databases">
        <authorList>
            <person name="Meier V. D."/>
        </authorList>
    </citation>
    <scope>NUCLEOTIDE SEQUENCE</scope>
    <source>
        <strain evidence="2">AVDCRST_MAG52</strain>
    </source>
</reference>
<accession>A0A6J4I0J4</accession>